<dbReference type="AlphaFoldDB" id="A0A0R1UZB4"/>
<keyword evidence="1" id="KW-0808">Transferase</keyword>
<feature type="domain" description="Glucosyltransferase 3-like C-terminal" evidence="3">
    <location>
        <begin position="170"/>
        <end position="328"/>
    </location>
</feature>
<evidence type="ECO:0000259" key="3">
    <source>
        <dbReference type="Pfam" id="PF26337"/>
    </source>
</evidence>
<evidence type="ECO:0000259" key="2">
    <source>
        <dbReference type="Pfam" id="PF26334"/>
    </source>
</evidence>
<evidence type="ECO:0000313" key="4">
    <source>
        <dbReference type="EMBL" id="KRL98673.1"/>
    </source>
</evidence>
<evidence type="ECO:0000313" key="5">
    <source>
        <dbReference type="Proteomes" id="UP000051166"/>
    </source>
</evidence>
<name>A0A0R1UZB4_9LACO</name>
<protein>
    <recommendedName>
        <fullName evidence="6">Beta-1,6-galactofuranosyltransferase</fullName>
    </recommendedName>
</protein>
<dbReference type="PIRSF" id="PIRSF007023">
    <property type="entry name" value="UDP-Galf_transf"/>
    <property type="match status" value="1"/>
</dbReference>
<dbReference type="Pfam" id="PF26337">
    <property type="entry name" value="Gtf3_C"/>
    <property type="match status" value="1"/>
</dbReference>
<proteinExistence type="predicted"/>
<dbReference type="InterPro" id="IPR058592">
    <property type="entry name" value="Gtf3_C"/>
</dbReference>
<keyword evidence="5" id="KW-1185">Reference proteome</keyword>
<dbReference type="SUPFAM" id="SSF53756">
    <property type="entry name" value="UDP-Glycosyltransferase/glycogen phosphorylase"/>
    <property type="match status" value="1"/>
</dbReference>
<dbReference type="PATRIC" id="fig|1423801.4.peg.489"/>
<sequence length="337" mass="38899">MKNLVSSDDLDRAIINGGSKAKRDVVNFLKKENFTSLPIKRFKFKNIINWPNVFFKASKYLKKEKPEILLLQYPMDFFVLKKFLLTAKKSSDALVIVLVHDIESVRYEHYLKLQDELKIFNAVDGLIVLNSKMNVWLKKHGVVVPMVNLEIWDYDNSNCFSEFSRYKRSICFAGSLDKSVFLNNINLKHKMYVFGTNPRHDYPECIEYMGSYSAEILPAHLNYNFGLVWDGTSVETCDGLMGEYLKINNPHKTSLYLSSGIPVIIWARAALADFVLKNKIGLTINSLSELDEKIDSISELEYENMHQNAVNIGKRMRDGYYIKKAVSQYTPAILRFK</sequence>
<evidence type="ECO:0008006" key="6">
    <source>
        <dbReference type="Google" id="ProtNLM"/>
    </source>
</evidence>
<reference evidence="4 5" key="1">
    <citation type="journal article" date="2015" name="Genome Announc.">
        <title>Expanding the biotechnology potential of lactobacilli through comparative genomics of 213 strains and associated genera.</title>
        <authorList>
            <person name="Sun Z."/>
            <person name="Harris H.M."/>
            <person name="McCann A."/>
            <person name="Guo C."/>
            <person name="Argimon S."/>
            <person name="Zhang W."/>
            <person name="Yang X."/>
            <person name="Jeffery I.B."/>
            <person name="Cooney J.C."/>
            <person name="Kagawa T.F."/>
            <person name="Liu W."/>
            <person name="Song Y."/>
            <person name="Salvetti E."/>
            <person name="Wrobel A."/>
            <person name="Rasinkangas P."/>
            <person name="Parkhill J."/>
            <person name="Rea M.C."/>
            <person name="O'Sullivan O."/>
            <person name="Ritari J."/>
            <person name="Douillard F.P."/>
            <person name="Paul Ross R."/>
            <person name="Yang R."/>
            <person name="Briner A.E."/>
            <person name="Felis G.E."/>
            <person name="de Vos W.M."/>
            <person name="Barrangou R."/>
            <person name="Klaenhammer T.R."/>
            <person name="Caufield P.W."/>
            <person name="Cui Y."/>
            <person name="Zhang H."/>
            <person name="O'Toole P.W."/>
        </authorList>
    </citation>
    <scope>NUCLEOTIDE SEQUENCE [LARGE SCALE GENOMIC DNA]</scope>
    <source>
        <strain evidence="4 5">DSM 16230</strain>
    </source>
</reference>
<dbReference type="EMBL" id="AZFQ01000036">
    <property type="protein sequence ID" value="KRL98673.1"/>
    <property type="molecule type" value="Genomic_DNA"/>
</dbReference>
<dbReference type="Pfam" id="PF26334">
    <property type="entry name" value="Gtf3_N"/>
    <property type="match status" value="1"/>
</dbReference>
<organism evidence="4 5">
    <name type="scientific">Liquorilactobacillus satsumensis DSM 16230 = JCM 12392</name>
    <dbReference type="NCBI Taxonomy" id="1423801"/>
    <lineage>
        <taxon>Bacteria</taxon>
        <taxon>Bacillati</taxon>
        <taxon>Bacillota</taxon>
        <taxon>Bacilli</taxon>
        <taxon>Lactobacillales</taxon>
        <taxon>Lactobacillaceae</taxon>
        <taxon>Liquorilactobacillus</taxon>
    </lineage>
</organism>
<dbReference type="Gene3D" id="3.40.50.2000">
    <property type="entry name" value="Glycogen Phosphorylase B"/>
    <property type="match status" value="2"/>
</dbReference>
<dbReference type="GeneID" id="98307917"/>
<feature type="domain" description="Glucosyltransferase 3-like N-terminal" evidence="2">
    <location>
        <begin position="16"/>
        <end position="151"/>
    </location>
</feature>
<gene>
    <name evidence="4" type="ORF">FD50_GL000480</name>
</gene>
<evidence type="ECO:0000256" key="1">
    <source>
        <dbReference type="ARBA" id="ARBA00022679"/>
    </source>
</evidence>
<dbReference type="STRING" id="1423801.FD50_GL000480"/>
<dbReference type="InterPro" id="IPR058591">
    <property type="entry name" value="Gtf3_N"/>
</dbReference>
<dbReference type="OrthoDB" id="9790931at2"/>
<dbReference type="Proteomes" id="UP000051166">
    <property type="component" value="Unassembled WGS sequence"/>
</dbReference>
<dbReference type="RefSeq" id="WP_056960646.1">
    <property type="nucleotide sequence ID" value="NZ_AZFQ01000036.1"/>
</dbReference>
<accession>A0A0R1UZB4</accession>
<comment type="caution">
    <text evidence="4">The sequence shown here is derived from an EMBL/GenBank/DDBJ whole genome shotgun (WGS) entry which is preliminary data.</text>
</comment>